<comment type="similarity">
    <text evidence="1">Belongs to the zinc-containing alcohol dehydrogenase family.</text>
</comment>
<dbReference type="Proteomes" id="UP000801864">
    <property type="component" value="Unassembled WGS sequence"/>
</dbReference>
<comment type="caution">
    <text evidence="4">The sequence shown here is derived from an EMBL/GenBank/DDBJ whole genome shotgun (WGS) entry which is preliminary data.</text>
</comment>
<name>A0A9P4X0U3_9HYPO</name>
<proteinExistence type="inferred from homology"/>
<keyword evidence="2" id="KW-0560">Oxidoreductase</keyword>
<dbReference type="Gene3D" id="3.90.180.10">
    <property type="entry name" value="Medium-chain alcohol dehydrogenases, catalytic domain"/>
    <property type="match status" value="1"/>
</dbReference>
<feature type="domain" description="Alcohol dehydrogenase-like N-terminal" evidence="3">
    <location>
        <begin position="30"/>
        <end position="73"/>
    </location>
</feature>
<dbReference type="AlphaFoldDB" id="A0A9P4X0U3"/>
<dbReference type="EMBL" id="QLNT01000046">
    <property type="protein sequence ID" value="KAF3054655.1"/>
    <property type="molecule type" value="Genomic_DNA"/>
</dbReference>
<dbReference type="SUPFAM" id="SSF50129">
    <property type="entry name" value="GroES-like"/>
    <property type="match status" value="1"/>
</dbReference>
<dbReference type="InterPro" id="IPR013154">
    <property type="entry name" value="ADH-like_N"/>
</dbReference>
<dbReference type="InterPro" id="IPR047122">
    <property type="entry name" value="Trans-enoyl_RdTase-like"/>
</dbReference>
<keyword evidence="5" id="KW-1185">Reference proteome</keyword>
<protein>
    <recommendedName>
        <fullName evidence="3">Alcohol dehydrogenase-like N-terminal domain-containing protein</fullName>
    </recommendedName>
</protein>
<dbReference type="Pfam" id="PF08240">
    <property type="entry name" value="ADH_N"/>
    <property type="match status" value="1"/>
</dbReference>
<organism evidence="4 5">
    <name type="scientific">Trichoderma lentiforme</name>
    <dbReference type="NCBI Taxonomy" id="1567552"/>
    <lineage>
        <taxon>Eukaryota</taxon>
        <taxon>Fungi</taxon>
        <taxon>Dikarya</taxon>
        <taxon>Ascomycota</taxon>
        <taxon>Pezizomycotina</taxon>
        <taxon>Sordariomycetes</taxon>
        <taxon>Hypocreomycetidae</taxon>
        <taxon>Hypocreales</taxon>
        <taxon>Hypocreaceae</taxon>
        <taxon>Trichoderma</taxon>
    </lineage>
</organism>
<dbReference type="PANTHER" id="PTHR45348">
    <property type="entry name" value="HYPOTHETICAL OXIDOREDUCTASE (EUROFUNG)"/>
    <property type="match status" value="1"/>
</dbReference>
<evidence type="ECO:0000256" key="1">
    <source>
        <dbReference type="ARBA" id="ARBA00008072"/>
    </source>
</evidence>
<accession>A0A9P4X0U3</accession>
<evidence type="ECO:0000313" key="4">
    <source>
        <dbReference type="EMBL" id="KAF3054655.1"/>
    </source>
</evidence>
<evidence type="ECO:0000256" key="2">
    <source>
        <dbReference type="ARBA" id="ARBA00023002"/>
    </source>
</evidence>
<reference evidence="4 5" key="1">
    <citation type="submission" date="2018-06" db="EMBL/GenBank/DDBJ databases">
        <title>Genome analysis of cellulolytic fungus Trichoderma lentiforme CFAM-422.</title>
        <authorList>
            <person name="Steindorff A.S."/>
            <person name="Formighieri E.F."/>
            <person name="Midorikawa G.E.O."/>
            <person name="Tamietti M.S."/>
            <person name="Ramos E.Z."/>
            <person name="Silva A.S."/>
            <person name="Bon E.P.S."/>
            <person name="Mendes T.D."/>
            <person name="Damaso M.C.T."/>
            <person name="Favaro L.C.L."/>
        </authorList>
    </citation>
    <scope>NUCLEOTIDE SEQUENCE [LARGE SCALE GENOMIC DNA]</scope>
    <source>
        <strain evidence="4 5">CFAM-422</strain>
    </source>
</reference>
<dbReference type="InterPro" id="IPR011032">
    <property type="entry name" value="GroES-like_sf"/>
</dbReference>
<gene>
    <name evidence="4" type="ORF">CFAM422_013373</name>
</gene>
<evidence type="ECO:0000313" key="5">
    <source>
        <dbReference type="Proteomes" id="UP000801864"/>
    </source>
</evidence>
<sequence length="75" mass="8264">MSFPITFKACVVNEPKAKYTILDRSLNAPGDNEVVIKITATAVNPVDWKMRNCDAFITEYPAVLGSDAAGIIYRQ</sequence>
<dbReference type="PANTHER" id="PTHR45348:SF2">
    <property type="entry name" value="ZINC-TYPE ALCOHOL DEHYDROGENASE-LIKE PROTEIN C2E1P3.01"/>
    <property type="match status" value="1"/>
</dbReference>
<evidence type="ECO:0000259" key="3">
    <source>
        <dbReference type="Pfam" id="PF08240"/>
    </source>
</evidence>
<dbReference type="GO" id="GO:0016651">
    <property type="term" value="F:oxidoreductase activity, acting on NAD(P)H"/>
    <property type="evidence" value="ECO:0007669"/>
    <property type="project" value="InterPro"/>
</dbReference>